<dbReference type="GO" id="GO:0005886">
    <property type="term" value="C:plasma membrane"/>
    <property type="evidence" value="ECO:0007669"/>
    <property type="project" value="UniProtKB-SubCell"/>
</dbReference>
<dbReference type="RefSeq" id="WP_271195744.1">
    <property type="nucleotide sequence ID" value="NZ_BSFN01000006.1"/>
</dbReference>
<organism evidence="8 9">
    <name type="scientific">Pseudomonas turukhanskensis</name>
    <dbReference type="NCBI Taxonomy" id="1806536"/>
    <lineage>
        <taxon>Bacteria</taxon>
        <taxon>Pseudomonadati</taxon>
        <taxon>Pseudomonadota</taxon>
        <taxon>Gammaproteobacteria</taxon>
        <taxon>Pseudomonadales</taxon>
        <taxon>Pseudomonadaceae</taxon>
        <taxon>Pseudomonas</taxon>
    </lineage>
</organism>
<evidence type="ECO:0000256" key="5">
    <source>
        <dbReference type="ARBA" id="ARBA00023136"/>
    </source>
</evidence>
<reference evidence="8" key="2">
    <citation type="submission" date="2023-01" db="EMBL/GenBank/DDBJ databases">
        <authorList>
            <person name="Sun Q."/>
            <person name="Evtushenko L."/>
        </authorList>
    </citation>
    <scope>NUCLEOTIDE SEQUENCE</scope>
    <source>
        <strain evidence="8">VKM B-2935</strain>
    </source>
</reference>
<evidence type="ECO:0000256" key="4">
    <source>
        <dbReference type="ARBA" id="ARBA00022989"/>
    </source>
</evidence>
<comment type="subcellular location">
    <subcellularLocation>
        <location evidence="1">Cell membrane</location>
        <topology evidence="1">Multi-pass membrane protein</topology>
    </subcellularLocation>
</comment>
<dbReference type="Proteomes" id="UP001143328">
    <property type="component" value="Unassembled WGS sequence"/>
</dbReference>
<keyword evidence="2" id="KW-1003">Cell membrane</keyword>
<dbReference type="EMBL" id="BSFN01000006">
    <property type="protein sequence ID" value="GLK89554.1"/>
    <property type="molecule type" value="Genomic_DNA"/>
</dbReference>
<evidence type="ECO:0000256" key="3">
    <source>
        <dbReference type="ARBA" id="ARBA00022692"/>
    </source>
</evidence>
<accession>A0A9W6K8R8</accession>
<name>A0A9W6K8R8_9PSED</name>
<protein>
    <recommendedName>
        <fullName evidence="7">Cardiolipin synthase N-terminal domain-containing protein</fullName>
    </recommendedName>
</protein>
<evidence type="ECO:0000256" key="2">
    <source>
        <dbReference type="ARBA" id="ARBA00022475"/>
    </source>
</evidence>
<evidence type="ECO:0000256" key="6">
    <source>
        <dbReference type="SAM" id="Phobius"/>
    </source>
</evidence>
<keyword evidence="4 6" id="KW-1133">Transmembrane helix</keyword>
<evidence type="ECO:0000256" key="1">
    <source>
        <dbReference type="ARBA" id="ARBA00004651"/>
    </source>
</evidence>
<feature type="domain" description="Cardiolipin synthase N-terminal" evidence="7">
    <location>
        <begin position="26"/>
        <end position="64"/>
    </location>
</feature>
<feature type="transmembrane region" description="Helical" evidence="6">
    <location>
        <begin position="12"/>
        <end position="30"/>
    </location>
</feature>
<dbReference type="Pfam" id="PF13396">
    <property type="entry name" value="PLDc_N"/>
    <property type="match status" value="1"/>
</dbReference>
<keyword evidence="9" id="KW-1185">Reference proteome</keyword>
<evidence type="ECO:0000259" key="7">
    <source>
        <dbReference type="Pfam" id="PF13396"/>
    </source>
</evidence>
<sequence>MFLNLDFEAYRYWCYAALALLVLCHLWAAYQVVGSSIRRQMKVLWLTFLLFFPLLGFFNWYVMGPRRQLS</sequence>
<keyword evidence="3 6" id="KW-0812">Transmembrane</keyword>
<feature type="transmembrane region" description="Helical" evidence="6">
    <location>
        <begin position="42"/>
        <end position="62"/>
    </location>
</feature>
<dbReference type="AlphaFoldDB" id="A0A9W6K8R8"/>
<dbReference type="InterPro" id="IPR027379">
    <property type="entry name" value="CLS_N"/>
</dbReference>
<gene>
    <name evidence="8" type="ORF">GCM10017655_26160</name>
</gene>
<reference evidence="8" key="1">
    <citation type="journal article" date="2014" name="Int. J. Syst. Evol. Microbiol.">
        <title>Complete genome sequence of Corynebacterium casei LMG S-19264T (=DSM 44701T), isolated from a smear-ripened cheese.</title>
        <authorList>
            <consortium name="US DOE Joint Genome Institute (JGI-PGF)"/>
            <person name="Walter F."/>
            <person name="Albersmeier A."/>
            <person name="Kalinowski J."/>
            <person name="Ruckert C."/>
        </authorList>
    </citation>
    <scope>NUCLEOTIDE SEQUENCE</scope>
    <source>
        <strain evidence="8">VKM B-2935</strain>
    </source>
</reference>
<evidence type="ECO:0000313" key="9">
    <source>
        <dbReference type="Proteomes" id="UP001143328"/>
    </source>
</evidence>
<proteinExistence type="predicted"/>
<comment type="caution">
    <text evidence="8">The sequence shown here is derived from an EMBL/GenBank/DDBJ whole genome shotgun (WGS) entry which is preliminary data.</text>
</comment>
<keyword evidence="5 6" id="KW-0472">Membrane</keyword>
<evidence type="ECO:0000313" key="8">
    <source>
        <dbReference type="EMBL" id="GLK89554.1"/>
    </source>
</evidence>